<evidence type="ECO:0000313" key="12">
    <source>
        <dbReference type="EMBL" id="KAA6302183.1"/>
    </source>
</evidence>
<keyword evidence="5" id="KW-0864">Zinc transport</keyword>
<evidence type="ECO:0000256" key="1">
    <source>
        <dbReference type="ARBA" id="ARBA00004141"/>
    </source>
</evidence>
<organism evidence="12 13">
    <name type="scientific">Candidatus Ordinivivax streblomastigis</name>
    <dbReference type="NCBI Taxonomy" id="2540710"/>
    <lineage>
        <taxon>Bacteria</taxon>
        <taxon>Pseudomonadati</taxon>
        <taxon>Bacteroidota</taxon>
        <taxon>Bacteroidia</taxon>
        <taxon>Bacteroidales</taxon>
        <taxon>Candidatus Ordinivivax</taxon>
    </lineage>
</organism>
<dbReference type="InterPro" id="IPR050681">
    <property type="entry name" value="CDF/SLC30A"/>
</dbReference>
<feature type="transmembrane region" description="Helical" evidence="9">
    <location>
        <begin position="17"/>
        <end position="37"/>
    </location>
</feature>
<comment type="caution">
    <text evidence="12">The sequence shown here is derived from an EMBL/GenBank/DDBJ whole genome shotgun (WGS) entry which is preliminary data.</text>
</comment>
<dbReference type="NCBIfam" id="TIGR01297">
    <property type="entry name" value="CDF"/>
    <property type="match status" value="1"/>
</dbReference>
<dbReference type="InterPro" id="IPR027470">
    <property type="entry name" value="Cation_efflux_CTD"/>
</dbReference>
<dbReference type="InterPro" id="IPR058533">
    <property type="entry name" value="Cation_efflux_TM"/>
</dbReference>
<evidence type="ECO:0000256" key="9">
    <source>
        <dbReference type="SAM" id="Phobius"/>
    </source>
</evidence>
<dbReference type="Proteomes" id="UP000324575">
    <property type="component" value="Unassembled WGS sequence"/>
</dbReference>
<gene>
    <name evidence="12" type="ORF">EZS26_001543</name>
</gene>
<dbReference type="InterPro" id="IPR002524">
    <property type="entry name" value="Cation_efflux"/>
</dbReference>
<evidence type="ECO:0000256" key="3">
    <source>
        <dbReference type="ARBA" id="ARBA00022448"/>
    </source>
</evidence>
<feature type="transmembrane region" description="Helical" evidence="9">
    <location>
        <begin position="148"/>
        <end position="171"/>
    </location>
</feature>
<evidence type="ECO:0000259" key="11">
    <source>
        <dbReference type="Pfam" id="PF16916"/>
    </source>
</evidence>
<dbReference type="EMBL" id="SNRX01000009">
    <property type="protein sequence ID" value="KAA6302183.1"/>
    <property type="molecule type" value="Genomic_DNA"/>
</dbReference>
<dbReference type="GO" id="GO:0005385">
    <property type="term" value="F:zinc ion transmembrane transporter activity"/>
    <property type="evidence" value="ECO:0007669"/>
    <property type="project" value="TreeGrafter"/>
</dbReference>
<keyword evidence="5" id="KW-0862">Zinc</keyword>
<evidence type="ECO:0000256" key="4">
    <source>
        <dbReference type="ARBA" id="ARBA00022692"/>
    </source>
</evidence>
<dbReference type="SUPFAM" id="SSF160240">
    <property type="entry name" value="Cation efflux protein cytoplasmic domain-like"/>
    <property type="match status" value="1"/>
</dbReference>
<evidence type="ECO:0000256" key="8">
    <source>
        <dbReference type="ARBA" id="ARBA00023136"/>
    </source>
</evidence>
<dbReference type="InterPro" id="IPR027469">
    <property type="entry name" value="Cation_efflux_TMD_sf"/>
</dbReference>
<keyword evidence="7" id="KW-0406">Ion transport</keyword>
<feature type="transmembrane region" description="Helical" evidence="9">
    <location>
        <begin position="84"/>
        <end position="106"/>
    </location>
</feature>
<evidence type="ECO:0000256" key="6">
    <source>
        <dbReference type="ARBA" id="ARBA00022989"/>
    </source>
</evidence>
<dbReference type="AlphaFoldDB" id="A0A5M8P179"/>
<keyword evidence="6 9" id="KW-1133">Transmembrane helix</keyword>
<evidence type="ECO:0000256" key="2">
    <source>
        <dbReference type="ARBA" id="ARBA00008873"/>
    </source>
</evidence>
<keyword evidence="4 9" id="KW-0812">Transmembrane</keyword>
<feature type="domain" description="Cation efflux protein transmembrane" evidence="10">
    <location>
        <begin position="19"/>
        <end position="206"/>
    </location>
</feature>
<dbReference type="Gene3D" id="1.20.1510.10">
    <property type="entry name" value="Cation efflux protein transmembrane domain"/>
    <property type="match status" value="1"/>
</dbReference>
<feature type="transmembrane region" description="Helical" evidence="9">
    <location>
        <begin position="177"/>
        <end position="195"/>
    </location>
</feature>
<keyword evidence="8 9" id="KW-0472">Membrane</keyword>
<sequence>MAHHHEHHHHGNDTKNIGVAFFLNLSFTIIELIGGLFTNSIAILSDAVHDFGDSLSLALAWYFQRLAKKGSNRTYSYGYKRFSLLGAIINSIVLVVGSIFILTEAIPRLFSPQETNAQGMFLLAILGIVINGAAVLRMKKGSSINARVVSLHLLEDVLGWIAVLIGSIIMYFFDFPVIDPILSIAIACFVLFNVFRNISHTLRIILQETPKEFEQEHIVEQIRSLAPVSGIHDLHVWSLDEEYHVLTMHVMLKESIAMDKLAELKAQIRSLLKEEHVQHATIEFETENEFCELEHCV</sequence>
<feature type="transmembrane region" description="Helical" evidence="9">
    <location>
        <begin position="118"/>
        <end position="136"/>
    </location>
</feature>
<evidence type="ECO:0000313" key="13">
    <source>
        <dbReference type="Proteomes" id="UP000324575"/>
    </source>
</evidence>
<evidence type="ECO:0000259" key="10">
    <source>
        <dbReference type="Pfam" id="PF01545"/>
    </source>
</evidence>
<feature type="domain" description="Cation efflux protein cytoplasmic" evidence="11">
    <location>
        <begin position="210"/>
        <end position="285"/>
    </location>
</feature>
<evidence type="ECO:0000256" key="7">
    <source>
        <dbReference type="ARBA" id="ARBA00023065"/>
    </source>
</evidence>
<reference evidence="12 13" key="1">
    <citation type="submission" date="2019-03" db="EMBL/GenBank/DDBJ databases">
        <title>Single cell metagenomics reveals metabolic interactions within the superorganism composed of flagellate Streblomastix strix and complex community of Bacteroidetes bacteria on its surface.</title>
        <authorList>
            <person name="Treitli S.C."/>
            <person name="Kolisko M."/>
            <person name="Husnik F."/>
            <person name="Keeling P."/>
            <person name="Hampl V."/>
        </authorList>
    </citation>
    <scope>NUCLEOTIDE SEQUENCE [LARGE SCALE GENOMIC DNA]</scope>
    <source>
        <strain evidence="12">St1</strain>
    </source>
</reference>
<dbReference type="PANTHER" id="PTHR11562">
    <property type="entry name" value="CATION EFFLUX PROTEIN/ ZINC TRANSPORTER"/>
    <property type="match status" value="1"/>
</dbReference>
<accession>A0A5M8P179</accession>
<dbReference type="InterPro" id="IPR036837">
    <property type="entry name" value="Cation_efflux_CTD_sf"/>
</dbReference>
<name>A0A5M8P179_9BACT</name>
<dbReference type="SUPFAM" id="SSF161111">
    <property type="entry name" value="Cation efflux protein transmembrane domain-like"/>
    <property type="match status" value="1"/>
</dbReference>
<dbReference type="GO" id="GO:0005886">
    <property type="term" value="C:plasma membrane"/>
    <property type="evidence" value="ECO:0007669"/>
    <property type="project" value="TreeGrafter"/>
</dbReference>
<comment type="similarity">
    <text evidence="2">Belongs to the cation diffusion facilitator (CDF) transporter (TC 2.A.4) family. SLC30A subfamily.</text>
</comment>
<comment type="subcellular location">
    <subcellularLocation>
        <location evidence="1">Membrane</location>
        <topology evidence="1">Multi-pass membrane protein</topology>
    </subcellularLocation>
</comment>
<keyword evidence="3" id="KW-0813">Transport</keyword>
<protein>
    <submittedName>
        <fullName evidence="12">Cobalt and zinc/H(+)-K(+) antiporter</fullName>
    </submittedName>
</protein>
<dbReference type="PANTHER" id="PTHR11562:SF17">
    <property type="entry name" value="RE54080P-RELATED"/>
    <property type="match status" value="1"/>
</dbReference>
<evidence type="ECO:0000256" key="5">
    <source>
        <dbReference type="ARBA" id="ARBA00022906"/>
    </source>
</evidence>
<proteinExistence type="inferred from homology"/>
<dbReference type="Pfam" id="PF01545">
    <property type="entry name" value="Cation_efflux"/>
    <property type="match status" value="1"/>
</dbReference>
<dbReference type="Pfam" id="PF16916">
    <property type="entry name" value="ZT_dimer"/>
    <property type="match status" value="1"/>
</dbReference>